<dbReference type="EMBL" id="JALNTZ010000004">
    <property type="protein sequence ID" value="KAJ3653758.1"/>
    <property type="molecule type" value="Genomic_DNA"/>
</dbReference>
<protein>
    <submittedName>
        <fullName evidence="1">Uncharacterized protein</fullName>
    </submittedName>
</protein>
<comment type="caution">
    <text evidence="1">The sequence shown here is derived from an EMBL/GenBank/DDBJ whole genome shotgun (WGS) entry which is preliminary data.</text>
</comment>
<keyword evidence="2" id="KW-1185">Reference proteome</keyword>
<reference evidence="1" key="1">
    <citation type="journal article" date="2023" name="G3 (Bethesda)">
        <title>Whole genome assemblies of Zophobas morio and Tenebrio molitor.</title>
        <authorList>
            <person name="Kaur S."/>
            <person name="Stinson S.A."/>
            <person name="diCenzo G.C."/>
        </authorList>
    </citation>
    <scope>NUCLEOTIDE SEQUENCE</scope>
    <source>
        <strain evidence="1">QUZm001</strain>
    </source>
</reference>
<dbReference type="Proteomes" id="UP001168821">
    <property type="component" value="Unassembled WGS sequence"/>
</dbReference>
<sequence>MPNDASSSLYAHHPPLAEELRIKAVRLPRVSNCLPNKITPETVKPFPFGSSNSTNCSLRNIRPYTTISKLKKGRCSLLMALLVYALRFQQEKHTRRPSCARSSLKLNRVNICMENSRTKTEPNL</sequence>
<evidence type="ECO:0000313" key="2">
    <source>
        <dbReference type="Proteomes" id="UP001168821"/>
    </source>
</evidence>
<gene>
    <name evidence="1" type="ORF">Zmor_012993</name>
</gene>
<dbReference type="AlphaFoldDB" id="A0AA38I9Z9"/>
<organism evidence="1 2">
    <name type="scientific">Zophobas morio</name>
    <dbReference type="NCBI Taxonomy" id="2755281"/>
    <lineage>
        <taxon>Eukaryota</taxon>
        <taxon>Metazoa</taxon>
        <taxon>Ecdysozoa</taxon>
        <taxon>Arthropoda</taxon>
        <taxon>Hexapoda</taxon>
        <taxon>Insecta</taxon>
        <taxon>Pterygota</taxon>
        <taxon>Neoptera</taxon>
        <taxon>Endopterygota</taxon>
        <taxon>Coleoptera</taxon>
        <taxon>Polyphaga</taxon>
        <taxon>Cucujiformia</taxon>
        <taxon>Tenebrionidae</taxon>
        <taxon>Zophobas</taxon>
    </lineage>
</organism>
<proteinExistence type="predicted"/>
<accession>A0AA38I9Z9</accession>
<evidence type="ECO:0000313" key="1">
    <source>
        <dbReference type="EMBL" id="KAJ3653758.1"/>
    </source>
</evidence>
<name>A0AA38I9Z9_9CUCU</name>